<evidence type="ECO:0000313" key="9">
    <source>
        <dbReference type="EMBL" id="MBE3608794.1"/>
    </source>
</evidence>
<evidence type="ECO:0000313" key="10">
    <source>
        <dbReference type="Proteomes" id="UP000650616"/>
    </source>
</evidence>
<feature type="transmembrane region" description="Helical" evidence="7">
    <location>
        <begin position="220"/>
        <end position="241"/>
    </location>
</feature>
<sequence>MNNMWGSMAQYNEIYWPWPIAVYLFLAGLSAGAMIVALFLRWKGIELDKISSSSKFDGCFKAAAIIAPITICVGLALLVLDLGKPLSFYWILIKYNFASVMSIGVALLLLYTPLAFIYLLVAFAPQIKASNISILESLSNLVLKSGLVKLMEILLFVLAIGVGVYTGFLLSAISKLPLWDTPVLPILFLVSGFSSGIAASVICGMVFFKDNIDQHVVAGLLKFDLFAIVCEIALLGALFALMFSKGGSSEVVAVQALGSGALAGIFWFGVVGMGLVLPIVIDLTVLKGHAYKPTAILLNTLLVICGVILLRYYIVYAGQIFTGA</sequence>
<keyword evidence="10" id="KW-1185">Reference proteome</keyword>
<protein>
    <submittedName>
        <fullName evidence="9">Polysulfide reductase NrfD</fullName>
    </submittedName>
</protein>
<comment type="caution">
    <text evidence="9">The sequence shown here is derived from an EMBL/GenBank/DDBJ whole genome shotgun (WGS) entry which is preliminary data.</text>
</comment>
<dbReference type="EMBL" id="JADBHS010000006">
    <property type="protein sequence ID" value="MBE2986368.1"/>
    <property type="molecule type" value="Genomic_DNA"/>
</dbReference>
<feature type="transmembrane region" description="Helical" evidence="7">
    <location>
        <begin position="295"/>
        <end position="314"/>
    </location>
</feature>
<evidence type="ECO:0000256" key="7">
    <source>
        <dbReference type="SAM" id="Phobius"/>
    </source>
</evidence>
<evidence type="ECO:0000256" key="4">
    <source>
        <dbReference type="ARBA" id="ARBA00022692"/>
    </source>
</evidence>
<organism evidence="9 10">
    <name type="scientific">Campylobacter californiensis</name>
    <dbReference type="NCBI Taxonomy" id="1032243"/>
    <lineage>
        <taxon>Bacteria</taxon>
        <taxon>Pseudomonadati</taxon>
        <taxon>Campylobacterota</taxon>
        <taxon>Epsilonproteobacteria</taxon>
        <taxon>Campylobacterales</taxon>
        <taxon>Campylobacteraceae</taxon>
        <taxon>Campylobacter</taxon>
    </lineage>
</organism>
<dbReference type="AlphaFoldDB" id="A0AAW3ZTR9"/>
<dbReference type="RefSeq" id="WP_169937703.1">
    <property type="nucleotide sequence ID" value="NZ_CP012545.1"/>
</dbReference>
<dbReference type="PANTHER" id="PTHR34856">
    <property type="entry name" value="PROTEIN NRFD"/>
    <property type="match status" value="1"/>
</dbReference>
<dbReference type="Proteomes" id="UP000650616">
    <property type="component" value="Unassembled WGS sequence"/>
</dbReference>
<accession>A0AAW3ZTR9</accession>
<dbReference type="GO" id="GO:0005886">
    <property type="term" value="C:plasma membrane"/>
    <property type="evidence" value="ECO:0007669"/>
    <property type="project" value="UniProtKB-SubCell"/>
</dbReference>
<evidence type="ECO:0000256" key="5">
    <source>
        <dbReference type="ARBA" id="ARBA00022989"/>
    </source>
</evidence>
<reference evidence="9 10" key="1">
    <citation type="submission" date="2015-08" db="EMBL/GenBank/DDBJ databases">
        <title>Comparative genomics of the Campylobacter concisus group.</title>
        <authorList>
            <person name="Yee E."/>
            <person name="Chapman M.H."/>
            <person name="Huynh S."/>
            <person name="Bono J.L."/>
            <person name="On S.L."/>
            <person name="St Leger J."/>
            <person name="Foster G."/>
            <person name="Parker C.T."/>
            <person name="Miller W.G."/>
        </authorList>
    </citation>
    <scope>NUCLEOTIDE SEQUENCE [LARGE SCALE GENOMIC DNA]</scope>
    <source>
        <strain evidence="9 10">RM9337</strain>
    </source>
</reference>
<keyword evidence="3" id="KW-1003">Cell membrane</keyword>
<evidence type="ECO:0000256" key="1">
    <source>
        <dbReference type="ARBA" id="ARBA00004651"/>
    </source>
</evidence>
<dbReference type="PANTHER" id="PTHR34856:SF2">
    <property type="entry name" value="PROTEIN NRFD"/>
    <property type="match status" value="1"/>
</dbReference>
<evidence type="ECO:0000256" key="2">
    <source>
        <dbReference type="ARBA" id="ARBA00008929"/>
    </source>
</evidence>
<feature type="transmembrane region" description="Helical" evidence="7">
    <location>
        <begin position="261"/>
        <end position="283"/>
    </location>
</feature>
<feature type="transmembrane region" description="Helical" evidence="7">
    <location>
        <begin position="153"/>
        <end position="174"/>
    </location>
</feature>
<evidence type="ECO:0000256" key="6">
    <source>
        <dbReference type="ARBA" id="ARBA00023136"/>
    </source>
</evidence>
<feature type="transmembrane region" description="Helical" evidence="7">
    <location>
        <begin position="20"/>
        <end position="40"/>
    </location>
</feature>
<feature type="transmembrane region" description="Helical" evidence="7">
    <location>
        <begin position="60"/>
        <end position="80"/>
    </location>
</feature>
<comment type="similarity">
    <text evidence="2">Belongs to the NrfD family.</text>
</comment>
<proteinExistence type="inferred from homology"/>
<dbReference type="Gene3D" id="1.20.1630.10">
    <property type="entry name" value="Formate dehydrogenase/DMSO reductase domain"/>
    <property type="match status" value="1"/>
</dbReference>
<feature type="transmembrane region" description="Helical" evidence="7">
    <location>
        <begin position="186"/>
        <end position="208"/>
    </location>
</feature>
<evidence type="ECO:0000313" key="11">
    <source>
        <dbReference type="Proteomes" id="UP001318760"/>
    </source>
</evidence>
<dbReference type="EMBL" id="LIWG01000014">
    <property type="protein sequence ID" value="MBE3608794.1"/>
    <property type="molecule type" value="Genomic_DNA"/>
</dbReference>
<dbReference type="InterPro" id="IPR005614">
    <property type="entry name" value="NrfD-like"/>
</dbReference>
<evidence type="ECO:0000256" key="3">
    <source>
        <dbReference type="ARBA" id="ARBA00022475"/>
    </source>
</evidence>
<dbReference type="Pfam" id="PF03916">
    <property type="entry name" value="NrfD"/>
    <property type="match status" value="1"/>
</dbReference>
<reference evidence="8 11" key="2">
    <citation type="submission" date="2020-10" db="EMBL/GenBank/DDBJ databases">
        <title>Campylobacter californiensis sp. nov. isolated from cattle and feral swine in California.</title>
        <authorList>
            <person name="Miller W.G."/>
        </authorList>
    </citation>
    <scope>NUCLEOTIDE SEQUENCE [LARGE SCALE GENOMIC DNA]</scope>
    <source>
        <strain evidence="8 11">RM12919</strain>
    </source>
</reference>
<name>A0AAW3ZTR9_9BACT</name>
<gene>
    <name evidence="9" type="primary">nrfD</name>
    <name evidence="8" type="ORF">CCAL12919_04385</name>
    <name evidence="9" type="ORF">CCAL9337_08690</name>
</gene>
<comment type="subcellular location">
    <subcellularLocation>
        <location evidence="1">Cell membrane</location>
        <topology evidence="1">Multi-pass membrane protein</topology>
    </subcellularLocation>
</comment>
<dbReference type="Proteomes" id="UP001318760">
    <property type="component" value="Unassembled WGS sequence"/>
</dbReference>
<evidence type="ECO:0000313" key="8">
    <source>
        <dbReference type="EMBL" id="MBE2986368.1"/>
    </source>
</evidence>
<keyword evidence="4 7" id="KW-0812">Transmembrane</keyword>
<feature type="transmembrane region" description="Helical" evidence="7">
    <location>
        <begin position="100"/>
        <end position="124"/>
    </location>
</feature>
<keyword evidence="5 7" id="KW-1133">Transmembrane helix</keyword>
<dbReference type="InterPro" id="IPR052049">
    <property type="entry name" value="Electron_transfer_protein"/>
</dbReference>
<keyword evidence="6 7" id="KW-0472">Membrane</keyword>